<proteinExistence type="predicted"/>
<reference evidence="2" key="1">
    <citation type="submission" date="2013-12" db="EMBL/GenBank/DDBJ databases">
        <authorList>
            <person name="Omoto C.K."/>
            <person name="Sibley D."/>
            <person name="Venepally P."/>
            <person name="Hadjithomas M."/>
            <person name="Karamycheva S."/>
            <person name="Brunk B."/>
            <person name="Roos D."/>
            <person name="Caler E."/>
            <person name="Lorenzi H."/>
        </authorList>
    </citation>
    <scope>NUCLEOTIDE SEQUENCE</scope>
</reference>
<dbReference type="AlphaFoldDB" id="A0A023BBD5"/>
<sequence length="208" mass="23315">MNLVTLRYNLVNTGLLSNRQALTFAAVGPVALSVLVQWLPLDFGEALDTLCSLAIGYWVPLLVYVVAMRQSPLALRDEVRKDVLRLSISAFRPVQGSLQEVQEVLRKWAKYAAHGDVQLRVLLRMDKPQDRQEFIARRIPRSESSFGTRSSSLTALSVFSRRSSCPSSIRSKTVLSLEGSDRAAVHRRLSCDHTRVLDHTRLLTTPVC</sequence>
<keyword evidence="1" id="KW-1133">Transmembrane helix</keyword>
<dbReference type="RefSeq" id="XP_011134425.1">
    <property type="nucleotide sequence ID" value="XM_011136123.1"/>
</dbReference>
<dbReference type="Proteomes" id="UP000019763">
    <property type="component" value="Unassembled WGS sequence"/>
</dbReference>
<evidence type="ECO:0000256" key="1">
    <source>
        <dbReference type="SAM" id="Phobius"/>
    </source>
</evidence>
<dbReference type="EMBL" id="AFNH02000194">
    <property type="protein sequence ID" value="EZG79501.1"/>
    <property type="molecule type" value="Genomic_DNA"/>
</dbReference>
<protein>
    <submittedName>
        <fullName evidence="2">Transmembrane protein</fullName>
    </submittedName>
</protein>
<dbReference type="VEuPathDB" id="CryptoDB:GNI_026020"/>
<feature type="transmembrane region" description="Helical" evidence="1">
    <location>
        <begin position="46"/>
        <end position="67"/>
    </location>
</feature>
<dbReference type="GeneID" id="22911153"/>
<gene>
    <name evidence="2" type="ORF">GNI_026020</name>
</gene>
<accession>A0A023BBD5</accession>
<keyword evidence="3" id="KW-1185">Reference proteome</keyword>
<keyword evidence="1" id="KW-0472">Membrane</keyword>
<name>A0A023BBD5_GRENI</name>
<keyword evidence="1 2" id="KW-0812">Transmembrane</keyword>
<organism evidence="2 3">
    <name type="scientific">Gregarina niphandrodes</name>
    <name type="common">Septate eugregarine</name>
    <dbReference type="NCBI Taxonomy" id="110365"/>
    <lineage>
        <taxon>Eukaryota</taxon>
        <taxon>Sar</taxon>
        <taxon>Alveolata</taxon>
        <taxon>Apicomplexa</taxon>
        <taxon>Conoidasida</taxon>
        <taxon>Gregarinasina</taxon>
        <taxon>Eugregarinorida</taxon>
        <taxon>Gregarinidae</taxon>
        <taxon>Gregarina</taxon>
    </lineage>
</organism>
<evidence type="ECO:0000313" key="2">
    <source>
        <dbReference type="EMBL" id="EZG79501.1"/>
    </source>
</evidence>
<evidence type="ECO:0000313" key="3">
    <source>
        <dbReference type="Proteomes" id="UP000019763"/>
    </source>
</evidence>
<feature type="transmembrane region" description="Helical" evidence="1">
    <location>
        <begin position="21"/>
        <end position="40"/>
    </location>
</feature>
<comment type="caution">
    <text evidence="2">The sequence shown here is derived from an EMBL/GenBank/DDBJ whole genome shotgun (WGS) entry which is preliminary data.</text>
</comment>